<comment type="similarity">
    <text evidence="1">Belongs to the bacterial sugar transferase family.</text>
</comment>
<evidence type="ECO:0000256" key="1">
    <source>
        <dbReference type="ARBA" id="ARBA00006464"/>
    </source>
</evidence>
<dbReference type="EMBL" id="JBHSSK010000024">
    <property type="protein sequence ID" value="MFC6207748.1"/>
    <property type="molecule type" value="Genomic_DNA"/>
</dbReference>
<comment type="caution">
    <text evidence="4">The sequence shown here is derived from an EMBL/GenBank/DDBJ whole genome shotgun (WGS) entry which is preliminary data.</text>
</comment>
<feature type="domain" description="Bacterial sugar transferase" evidence="3">
    <location>
        <begin position="28"/>
        <end position="216"/>
    </location>
</feature>
<name>A0ABW1SUL1_9LACO</name>
<dbReference type="PANTHER" id="PTHR30576:SF10">
    <property type="entry name" value="SLL5057 PROTEIN"/>
    <property type="match status" value="1"/>
</dbReference>
<accession>A0ABW1SUL1</accession>
<keyword evidence="2" id="KW-1133">Transmembrane helix</keyword>
<keyword evidence="5" id="KW-1185">Reference proteome</keyword>
<protein>
    <submittedName>
        <fullName evidence="4">Sugar transferase</fullName>
    </submittedName>
</protein>
<dbReference type="InterPro" id="IPR003362">
    <property type="entry name" value="Bact_transf"/>
</dbReference>
<evidence type="ECO:0000313" key="5">
    <source>
        <dbReference type="Proteomes" id="UP001596254"/>
    </source>
</evidence>
<keyword evidence="2" id="KW-0472">Membrane</keyword>
<proteinExistence type="inferred from homology"/>
<evidence type="ECO:0000313" key="4">
    <source>
        <dbReference type="EMBL" id="MFC6207748.1"/>
    </source>
</evidence>
<feature type="transmembrane region" description="Helical" evidence="2">
    <location>
        <begin position="30"/>
        <end position="54"/>
    </location>
</feature>
<reference evidence="5" key="1">
    <citation type="journal article" date="2019" name="Int. J. Syst. Evol. Microbiol.">
        <title>The Global Catalogue of Microorganisms (GCM) 10K type strain sequencing project: providing services to taxonomists for standard genome sequencing and annotation.</title>
        <authorList>
            <consortium name="The Broad Institute Genomics Platform"/>
            <consortium name="The Broad Institute Genome Sequencing Center for Infectious Disease"/>
            <person name="Wu L."/>
            <person name="Ma J."/>
        </authorList>
    </citation>
    <scope>NUCLEOTIDE SEQUENCE [LARGE SCALE GENOMIC DNA]</scope>
    <source>
        <strain evidence="5">CCM 8905</strain>
    </source>
</reference>
<dbReference type="PANTHER" id="PTHR30576">
    <property type="entry name" value="COLANIC BIOSYNTHESIS UDP-GLUCOSE LIPID CARRIER TRANSFERASE"/>
    <property type="match status" value="1"/>
</dbReference>
<gene>
    <name evidence="4" type="ORF">ACFP1G_09735</name>
</gene>
<keyword evidence="4" id="KW-0808">Transferase</keyword>
<evidence type="ECO:0000256" key="2">
    <source>
        <dbReference type="SAM" id="Phobius"/>
    </source>
</evidence>
<dbReference type="Pfam" id="PF02397">
    <property type="entry name" value="Bac_transf"/>
    <property type="match status" value="1"/>
</dbReference>
<dbReference type="Proteomes" id="UP001596254">
    <property type="component" value="Unassembled WGS sequence"/>
</dbReference>
<keyword evidence="2" id="KW-0812">Transmembrane</keyword>
<dbReference type="RefSeq" id="WP_125692344.1">
    <property type="nucleotide sequence ID" value="NZ_JBHSSK010000024.1"/>
</dbReference>
<sequence length="222" mass="25779">MDYRDTNYQSSSLDQARQRRRYLYRTSKRVFDMMMSLLGLLLLMPVFIVVALLIKLEDPRGPVFYSQTRVGVNQRPFRMFKFRSMVADADHQLNQLLQRSDVAGAMFKMKQDLRITKIGRVIRKYSVDELPQLLNVLLGQMSLVGPRPPLPREVATYTSHDLQRLTVKPGCTGLWQATVRNEVSFAEMVLLDLQYIARRSFLLDLYVLLLTIRVFVKPNGAY</sequence>
<organism evidence="4 5">
    <name type="scientific">Levilactobacillus tongjiangensis</name>
    <dbReference type="NCBI Taxonomy" id="2486023"/>
    <lineage>
        <taxon>Bacteria</taxon>
        <taxon>Bacillati</taxon>
        <taxon>Bacillota</taxon>
        <taxon>Bacilli</taxon>
        <taxon>Lactobacillales</taxon>
        <taxon>Lactobacillaceae</taxon>
        <taxon>Levilactobacillus</taxon>
    </lineage>
</organism>
<dbReference type="GO" id="GO:0016740">
    <property type="term" value="F:transferase activity"/>
    <property type="evidence" value="ECO:0007669"/>
    <property type="project" value="UniProtKB-KW"/>
</dbReference>
<evidence type="ECO:0000259" key="3">
    <source>
        <dbReference type="Pfam" id="PF02397"/>
    </source>
</evidence>